<dbReference type="InterPro" id="IPR011009">
    <property type="entry name" value="Kinase-like_dom_sf"/>
</dbReference>
<evidence type="ECO:0000313" key="2">
    <source>
        <dbReference type="EMBL" id="NOU70983.1"/>
    </source>
</evidence>
<dbReference type="InterPro" id="IPR002575">
    <property type="entry name" value="Aminoglycoside_PTrfase"/>
</dbReference>
<gene>
    <name evidence="2" type="ORF">GC098_05980</name>
</gene>
<proteinExistence type="predicted"/>
<dbReference type="EMBL" id="WHOA01000037">
    <property type="protein sequence ID" value="NOU70983.1"/>
    <property type="molecule type" value="Genomic_DNA"/>
</dbReference>
<name>A0ABX1XR15_9BACL</name>
<evidence type="ECO:0000259" key="1">
    <source>
        <dbReference type="Pfam" id="PF01636"/>
    </source>
</evidence>
<organism evidence="2 3">
    <name type="scientific">Paenibacillus phytorum</name>
    <dbReference type="NCBI Taxonomy" id="2654977"/>
    <lineage>
        <taxon>Bacteria</taxon>
        <taxon>Bacillati</taxon>
        <taxon>Bacillota</taxon>
        <taxon>Bacilli</taxon>
        <taxon>Bacillales</taxon>
        <taxon>Paenibacillaceae</taxon>
        <taxon>Paenibacillus</taxon>
    </lineage>
</organism>
<evidence type="ECO:0000313" key="3">
    <source>
        <dbReference type="Proteomes" id="UP000616779"/>
    </source>
</evidence>
<feature type="domain" description="Aminoglycoside phosphotransferase" evidence="1">
    <location>
        <begin position="179"/>
        <end position="238"/>
    </location>
</feature>
<sequence>MALRLDVKQIIKDLSKTGVIESTAIATNKMNGTTEGLVYTLTVNDEPKYVLKLDSPQNISLVEQLQLTYRESTLLPKLLYTEPNKAFIVYSYITGTTHYNRGSKIDWLTAIVKELLNHYVIYQKTDKWGFWLEDPCQTWREFIDQGVEYARINVGSLLPIEDYNKVKSFVENISKGEGQERYLLHGDCGVHNFVFDKKALTGVIDPSPIVGPVLYDFMYAFCSSPDDLNLETLFQAYSLLIHDPIERSRLIEEVIIQLYCRIGICLKHHPHDLSDYLKAWDYWKVRLP</sequence>
<dbReference type="Pfam" id="PF01636">
    <property type="entry name" value="APH"/>
    <property type="match status" value="1"/>
</dbReference>
<protein>
    <submittedName>
        <fullName evidence="2">Phosphotransferase</fullName>
    </submittedName>
</protein>
<dbReference type="SUPFAM" id="SSF56112">
    <property type="entry name" value="Protein kinase-like (PK-like)"/>
    <property type="match status" value="1"/>
</dbReference>
<reference evidence="2 3" key="1">
    <citation type="submission" date="2019-10" db="EMBL/GenBank/DDBJ databases">
        <title>Description of Paenibacillus terrestris sp. nov.</title>
        <authorList>
            <person name="Carlier A."/>
            <person name="Qi S."/>
        </authorList>
    </citation>
    <scope>NUCLEOTIDE SEQUENCE [LARGE SCALE GENOMIC DNA]</scope>
    <source>
        <strain evidence="2 3">LMG 31458</strain>
    </source>
</reference>
<dbReference type="Proteomes" id="UP000616779">
    <property type="component" value="Unassembled WGS sequence"/>
</dbReference>
<dbReference type="Gene3D" id="3.90.1200.10">
    <property type="match status" value="1"/>
</dbReference>
<comment type="caution">
    <text evidence="2">The sequence shown here is derived from an EMBL/GenBank/DDBJ whole genome shotgun (WGS) entry which is preliminary data.</text>
</comment>
<accession>A0ABX1XR15</accession>
<keyword evidence="3" id="KW-1185">Reference proteome</keyword>